<accession>A0A7S0M8S2</accession>
<feature type="domain" description="KH type-2" evidence="8">
    <location>
        <begin position="26"/>
        <end position="97"/>
    </location>
</feature>
<dbReference type="InterPro" id="IPR009019">
    <property type="entry name" value="KH_sf_prok-type"/>
</dbReference>
<dbReference type="Pfam" id="PF07650">
    <property type="entry name" value="KH_2"/>
    <property type="match status" value="1"/>
</dbReference>
<protein>
    <recommendedName>
        <fullName evidence="5">40S ribosomal protein S3</fullName>
    </recommendedName>
</protein>
<dbReference type="InterPro" id="IPR001351">
    <property type="entry name" value="Ribosomal_uS3_C"/>
</dbReference>
<dbReference type="FunFam" id="3.30.1140.32:FF:000004">
    <property type="entry name" value="40S ribosomal protein S3"/>
    <property type="match status" value="1"/>
</dbReference>
<dbReference type="NCBIfam" id="NF003219">
    <property type="entry name" value="PRK04191.1"/>
    <property type="match status" value="1"/>
</dbReference>
<proteinExistence type="inferred from homology"/>
<dbReference type="InterPro" id="IPR015946">
    <property type="entry name" value="KH_dom-like_a/b"/>
</dbReference>
<feature type="compositionally biased region" description="Basic and acidic residues" evidence="7">
    <location>
        <begin position="217"/>
        <end position="234"/>
    </location>
</feature>
<dbReference type="Gene3D" id="3.30.300.20">
    <property type="match status" value="1"/>
</dbReference>
<dbReference type="CDD" id="cd02413">
    <property type="entry name" value="KH-II_40S_S3"/>
    <property type="match status" value="1"/>
</dbReference>
<dbReference type="PROSITE" id="PS50823">
    <property type="entry name" value="KH_TYPE_2"/>
    <property type="match status" value="1"/>
</dbReference>
<keyword evidence="3" id="KW-0689">Ribosomal protein</keyword>
<dbReference type="GO" id="GO:0003723">
    <property type="term" value="F:RNA binding"/>
    <property type="evidence" value="ECO:0007669"/>
    <property type="project" value="UniProtKB-UniRule"/>
</dbReference>
<reference evidence="9" key="1">
    <citation type="submission" date="2021-01" db="EMBL/GenBank/DDBJ databases">
        <authorList>
            <person name="Corre E."/>
            <person name="Pelletier E."/>
            <person name="Niang G."/>
            <person name="Scheremetjew M."/>
            <person name="Finn R."/>
            <person name="Kale V."/>
            <person name="Holt S."/>
            <person name="Cochrane G."/>
            <person name="Meng A."/>
            <person name="Brown T."/>
            <person name="Cohen L."/>
        </authorList>
    </citation>
    <scope>NUCLEOTIDE SEQUENCE</scope>
    <source>
        <strain evidence="9">CCAP979/52</strain>
    </source>
</reference>
<sequence length="250" mass="27598">MADKAHSRKISWKRKFVADGVMYAELNEMLMHELAEDGYSGVEIRKTLMRTEIIIRATRTKEVLGEKGQRIRELTMAVQKRFGFPEGTVEMFAERVHNRGLSAMAQAESLKYKLLGGLQVRRACYGVIRFVMESGALGIEVIVSGKARVQRAKSMKFKSGFLITTGHPAQVFIDKATRHVMMKQGVLGIRLKIMLPHDPEGKNGPKTPFPDNVTILDPKEDKPLPVPTKGDEKAAAAARFAGAGGGATAY</sequence>
<evidence type="ECO:0000313" key="9">
    <source>
        <dbReference type="EMBL" id="CAD8634612.1"/>
    </source>
</evidence>
<feature type="region of interest" description="Disordered" evidence="7">
    <location>
        <begin position="216"/>
        <end position="237"/>
    </location>
</feature>
<dbReference type="NCBIfam" id="TIGR01008">
    <property type="entry name" value="uS3_euk_arch"/>
    <property type="match status" value="1"/>
</dbReference>
<evidence type="ECO:0000256" key="5">
    <source>
        <dbReference type="ARBA" id="ARBA00035408"/>
    </source>
</evidence>
<dbReference type="InterPro" id="IPR057258">
    <property type="entry name" value="Ribosomal_uS3"/>
</dbReference>
<name>A0A7S0M8S2_9CRYP</name>
<dbReference type="InterPro" id="IPR005703">
    <property type="entry name" value="Ribosomal_uS3_euk/arc"/>
</dbReference>
<dbReference type="PANTHER" id="PTHR11760:SF32">
    <property type="entry name" value="SMALL RIBOSOMAL SUBUNIT PROTEIN US3"/>
    <property type="match status" value="1"/>
</dbReference>
<evidence type="ECO:0000256" key="4">
    <source>
        <dbReference type="ARBA" id="ARBA00023274"/>
    </source>
</evidence>
<evidence type="ECO:0000256" key="1">
    <source>
        <dbReference type="ARBA" id="ARBA00010761"/>
    </source>
</evidence>
<dbReference type="GO" id="GO:0005634">
    <property type="term" value="C:nucleus"/>
    <property type="evidence" value="ECO:0007669"/>
    <property type="project" value="TreeGrafter"/>
</dbReference>
<dbReference type="EMBL" id="HBEZ01022166">
    <property type="protein sequence ID" value="CAD8634612.1"/>
    <property type="molecule type" value="Transcribed_RNA"/>
</dbReference>
<dbReference type="Pfam" id="PF00189">
    <property type="entry name" value="Ribosomal_S3_C"/>
    <property type="match status" value="1"/>
</dbReference>
<evidence type="ECO:0000256" key="2">
    <source>
        <dbReference type="ARBA" id="ARBA00022884"/>
    </source>
</evidence>
<keyword evidence="2 6" id="KW-0694">RNA-binding</keyword>
<evidence type="ECO:0000256" key="3">
    <source>
        <dbReference type="ARBA" id="ARBA00022980"/>
    </source>
</evidence>
<dbReference type="GO" id="GO:0003735">
    <property type="term" value="F:structural constituent of ribosome"/>
    <property type="evidence" value="ECO:0007669"/>
    <property type="project" value="InterPro"/>
</dbReference>
<dbReference type="SUPFAM" id="SSF54814">
    <property type="entry name" value="Prokaryotic type KH domain (KH-domain type II)"/>
    <property type="match status" value="1"/>
</dbReference>
<dbReference type="SUPFAM" id="SSF54821">
    <property type="entry name" value="Ribosomal protein S3 C-terminal domain"/>
    <property type="match status" value="1"/>
</dbReference>
<evidence type="ECO:0000259" key="8">
    <source>
        <dbReference type="PROSITE" id="PS50823"/>
    </source>
</evidence>
<comment type="similarity">
    <text evidence="1">Belongs to the universal ribosomal protein uS3 family.</text>
</comment>
<dbReference type="GO" id="GO:0006412">
    <property type="term" value="P:translation"/>
    <property type="evidence" value="ECO:0007669"/>
    <property type="project" value="InterPro"/>
</dbReference>
<evidence type="ECO:0000256" key="7">
    <source>
        <dbReference type="SAM" id="MobiDB-lite"/>
    </source>
</evidence>
<dbReference type="PANTHER" id="PTHR11760">
    <property type="entry name" value="30S/40S RIBOSOMAL PROTEIN S3"/>
    <property type="match status" value="1"/>
</dbReference>
<dbReference type="InterPro" id="IPR036419">
    <property type="entry name" value="Ribosomal_S3_C_sf"/>
</dbReference>
<keyword evidence="4" id="KW-0687">Ribonucleoprotein</keyword>
<dbReference type="FunFam" id="3.30.300.20:FF:000006">
    <property type="entry name" value="40S ribosomal protein S3"/>
    <property type="match status" value="1"/>
</dbReference>
<gene>
    <name evidence="9" type="ORF">CCUR1050_LOCUS12293</name>
</gene>
<organism evidence="9">
    <name type="scientific">Cryptomonas curvata</name>
    <dbReference type="NCBI Taxonomy" id="233186"/>
    <lineage>
        <taxon>Eukaryota</taxon>
        <taxon>Cryptophyceae</taxon>
        <taxon>Cryptomonadales</taxon>
        <taxon>Cryptomonadaceae</taxon>
        <taxon>Cryptomonas</taxon>
    </lineage>
</organism>
<dbReference type="Gene3D" id="3.30.1140.32">
    <property type="entry name" value="Ribosomal protein S3, C-terminal domain"/>
    <property type="match status" value="1"/>
</dbReference>
<dbReference type="AlphaFoldDB" id="A0A7S0M8S2"/>
<evidence type="ECO:0000256" key="6">
    <source>
        <dbReference type="PROSITE-ProRule" id="PRU00118"/>
    </source>
</evidence>
<dbReference type="InterPro" id="IPR004044">
    <property type="entry name" value="KH_dom_type_2"/>
</dbReference>
<dbReference type="GO" id="GO:0022627">
    <property type="term" value="C:cytosolic small ribosomal subunit"/>
    <property type="evidence" value="ECO:0007669"/>
    <property type="project" value="TreeGrafter"/>
</dbReference>